<dbReference type="Gene3D" id="3.90.550.10">
    <property type="entry name" value="Spore Coat Polysaccharide Biosynthesis Protein SpsA, Chain A"/>
    <property type="match status" value="1"/>
</dbReference>
<dbReference type="SUPFAM" id="SSF53448">
    <property type="entry name" value="Nucleotide-diphospho-sugar transferases"/>
    <property type="match status" value="1"/>
</dbReference>
<evidence type="ECO:0008006" key="2">
    <source>
        <dbReference type="Google" id="ProtNLM"/>
    </source>
</evidence>
<dbReference type="InterPro" id="IPR029044">
    <property type="entry name" value="Nucleotide-diphossugar_trans"/>
</dbReference>
<sequence length="138" mass="15631">HPLWHLAPSETRSGAVAHPHGNDGQVFMGGYGPTPRRVLTLDGCFIAVDVTAVKEVGLRFDEQFTFHHYDLDFTIQANLKGLTVTTWPIWTVHQSPGLRSYTDPAYIERAERFLNKYAEMGNDRVGHWKKGINELPKD</sequence>
<gene>
    <name evidence="1" type="ORF">LCGC14_2575120</name>
</gene>
<dbReference type="AlphaFoldDB" id="A0A0F9AGG5"/>
<comment type="caution">
    <text evidence="1">The sequence shown here is derived from an EMBL/GenBank/DDBJ whole genome shotgun (WGS) entry which is preliminary data.</text>
</comment>
<reference evidence="1" key="1">
    <citation type="journal article" date="2015" name="Nature">
        <title>Complex archaea that bridge the gap between prokaryotes and eukaryotes.</title>
        <authorList>
            <person name="Spang A."/>
            <person name="Saw J.H."/>
            <person name="Jorgensen S.L."/>
            <person name="Zaremba-Niedzwiedzka K."/>
            <person name="Martijn J."/>
            <person name="Lind A.E."/>
            <person name="van Eijk R."/>
            <person name="Schleper C."/>
            <person name="Guy L."/>
            <person name="Ettema T.J."/>
        </authorList>
    </citation>
    <scope>NUCLEOTIDE SEQUENCE</scope>
</reference>
<evidence type="ECO:0000313" key="1">
    <source>
        <dbReference type="EMBL" id="KKL08510.1"/>
    </source>
</evidence>
<organism evidence="1">
    <name type="scientific">marine sediment metagenome</name>
    <dbReference type="NCBI Taxonomy" id="412755"/>
    <lineage>
        <taxon>unclassified sequences</taxon>
        <taxon>metagenomes</taxon>
        <taxon>ecological metagenomes</taxon>
    </lineage>
</organism>
<accession>A0A0F9AGG5</accession>
<protein>
    <recommendedName>
        <fullName evidence="2">Glycosyltransferase 2-like domain-containing protein</fullName>
    </recommendedName>
</protein>
<proteinExistence type="predicted"/>
<dbReference type="EMBL" id="LAZR01042851">
    <property type="protein sequence ID" value="KKL08510.1"/>
    <property type="molecule type" value="Genomic_DNA"/>
</dbReference>
<feature type="non-terminal residue" evidence="1">
    <location>
        <position position="1"/>
    </location>
</feature>
<name>A0A0F9AGG5_9ZZZZ</name>